<dbReference type="GO" id="GO:0005840">
    <property type="term" value="C:ribosome"/>
    <property type="evidence" value="ECO:0007669"/>
    <property type="project" value="UniProtKB-KW"/>
</dbReference>
<evidence type="ECO:0000256" key="3">
    <source>
        <dbReference type="ARBA" id="ARBA00023274"/>
    </source>
</evidence>
<evidence type="ECO:0000259" key="4">
    <source>
        <dbReference type="Pfam" id="PF00177"/>
    </source>
</evidence>
<organism evidence="5 6">
    <name type="scientific">Hanseniaspora guilliermondii</name>
    <dbReference type="NCBI Taxonomy" id="56406"/>
    <lineage>
        <taxon>Eukaryota</taxon>
        <taxon>Fungi</taxon>
        <taxon>Dikarya</taxon>
        <taxon>Ascomycota</taxon>
        <taxon>Saccharomycotina</taxon>
        <taxon>Saccharomycetes</taxon>
        <taxon>Saccharomycodales</taxon>
        <taxon>Saccharomycodaceae</taxon>
        <taxon>Hanseniaspora</taxon>
    </lineage>
</organism>
<feature type="domain" description="Small ribosomal subunit protein uS7" evidence="4">
    <location>
        <begin position="111"/>
        <end position="307"/>
    </location>
</feature>
<accession>A0A1L0FH38</accession>
<dbReference type="OrthoDB" id="9972728at2759"/>
<dbReference type="VEuPathDB" id="FungiDB:HGUI_01094"/>
<protein>
    <recommendedName>
        <fullName evidence="4">Small ribosomal subunit protein uS7 domain-containing protein</fullName>
    </recommendedName>
</protein>
<dbReference type="InterPro" id="IPR036823">
    <property type="entry name" value="Ribosomal_uS7_dom_sf"/>
</dbReference>
<evidence type="ECO:0000313" key="6">
    <source>
        <dbReference type="Proteomes" id="UP000183365"/>
    </source>
</evidence>
<dbReference type="SUPFAM" id="SSF47973">
    <property type="entry name" value="Ribosomal protein S7"/>
    <property type="match status" value="1"/>
</dbReference>
<dbReference type="InterPro" id="IPR023798">
    <property type="entry name" value="Ribosomal_uS7_dom"/>
</dbReference>
<dbReference type="Gene3D" id="1.10.455.10">
    <property type="entry name" value="Ribosomal protein S7 domain"/>
    <property type="match status" value="1"/>
</dbReference>
<dbReference type="Proteomes" id="UP000183365">
    <property type="component" value="Unassembled WGS sequence"/>
</dbReference>
<proteinExistence type="inferred from homology"/>
<gene>
    <name evidence="5" type="ORF">HGUI_01094</name>
</gene>
<dbReference type="Pfam" id="PF00177">
    <property type="entry name" value="Ribosomal_S7"/>
    <property type="match status" value="1"/>
</dbReference>
<name>A0A1L0FH38_9ASCO</name>
<dbReference type="GO" id="GO:1990904">
    <property type="term" value="C:ribonucleoprotein complex"/>
    <property type="evidence" value="ECO:0007669"/>
    <property type="project" value="UniProtKB-KW"/>
</dbReference>
<reference evidence="6" key="1">
    <citation type="submission" date="2016-11" db="EMBL/GenBank/DDBJ databases">
        <authorList>
            <person name="Guldener U."/>
        </authorList>
    </citation>
    <scope>NUCLEOTIDE SEQUENCE [LARGE SCALE GENOMIC DNA]</scope>
</reference>
<keyword evidence="6" id="KW-1185">Reference proteome</keyword>
<dbReference type="AlphaFoldDB" id="A0A1L0FH38"/>
<evidence type="ECO:0000256" key="1">
    <source>
        <dbReference type="ARBA" id="ARBA00007151"/>
    </source>
</evidence>
<sequence length="316" mass="36727">MLKFVNKSQLLVTKNKTCLQRSFFSTSSISLNKESKVFKPSPDEIPIWEENINEIQSNLQSLESNKEDHLFFNEHDALPLRGETFVPTEEDIKEAVSVPKDVLVKKGLDFDLEQVINMTMRHGDKKKATETIMKALKLLQLKVYKDKIPRGNNSLEMFTHVVPEVPFEFQEENNVNNVSSGEQIVNEMLVNDTMQYKQKYDSDIKFNESEYSLPSPVSMLKYCLTQLGPLCKTRGTLINGRKINVPVPLNRRQRNFKAWKWIYDASWNRSAKDQSIKLYEELLRVYDGTSPLYAKRDQMHLECVQNRGQIRNVLTK</sequence>
<keyword evidence="3" id="KW-0687">Ribonucleoprotein</keyword>
<comment type="similarity">
    <text evidence="1">Belongs to the universal ribosomal protein uS7 family.</text>
</comment>
<evidence type="ECO:0000256" key="2">
    <source>
        <dbReference type="ARBA" id="ARBA00022980"/>
    </source>
</evidence>
<evidence type="ECO:0000313" key="5">
    <source>
        <dbReference type="EMBL" id="SGZ38894.1"/>
    </source>
</evidence>
<keyword evidence="2" id="KW-0689">Ribosomal protein</keyword>
<dbReference type="EMBL" id="FQNF01000014">
    <property type="protein sequence ID" value="SGZ38894.1"/>
    <property type="molecule type" value="Genomic_DNA"/>
</dbReference>